<dbReference type="InterPro" id="IPR015943">
    <property type="entry name" value="WD40/YVTN_repeat-like_dom_sf"/>
</dbReference>
<dbReference type="VEuPathDB" id="VectorBase:AQUA004888"/>
<dbReference type="EnsemblMetazoa" id="AQUA004888-RA">
    <property type="protein sequence ID" value="AQUA004888-PA"/>
    <property type="gene ID" value="AQUA004888"/>
</dbReference>
<keyword evidence="1" id="KW-0853">WD repeat</keyword>
<dbReference type="STRING" id="34691.A0A182X510"/>
<dbReference type="PROSITE" id="PS50082">
    <property type="entry name" value="WD_REPEATS_2"/>
    <property type="match status" value="1"/>
</dbReference>
<keyword evidence="3" id="KW-1185">Reference proteome</keyword>
<reference evidence="2" key="1">
    <citation type="submission" date="2020-05" db="UniProtKB">
        <authorList>
            <consortium name="EnsemblMetazoa"/>
        </authorList>
    </citation>
    <scope>IDENTIFICATION</scope>
    <source>
        <strain evidence="2">SANGQUA</strain>
    </source>
</reference>
<name>A0A182X510_ANOQN</name>
<dbReference type="InterPro" id="IPR001680">
    <property type="entry name" value="WD40_rpt"/>
</dbReference>
<organism evidence="2 3">
    <name type="scientific">Anopheles quadriannulatus</name>
    <name type="common">Mosquito</name>
    <dbReference type="NCBI Taxonomy" id="34691"/>
    <lineage>
        <taxon>Eukaryota</taxon>
        <taxon>Metazoa</taxon>
        <taxon>Ecdysozoa</taxon>
        <taxon>Arthropoda</taxon>
        <taxon>Hexapoda</taxon>
        <taxon>Insecta</taxon>
        <taxon>Pterygota</taxon>
        <taxon>Neoptera</taxon>
        <taxon>Endopterygota</taxon>
        <taxon>Diptera</taxon>
        <taxon>Nematocera</taxon>
        <taxon>Culicoidea</taxon>
        <taxon>Culicidae</taxon>
        <taxon>Anophelinae</taxon>
        <taxon>Anopheles</taxon>
    </lineage>
</organism>
<protein>
    <submittedName>
        <fullName evidence="2">WD_REPEATS_REGION domain-containing protein</fullName>
    </submittedName>
</protein>
<evidence type="ECO:0000256" key="1">
    <source>
        <dbReference type="PROSITE-ProRule" id="PRU00221"/>
    </source>
</evidence>
<sequence>MSAAKTTILQKLTAHTSDVTSLDFYGNALLVTGSSDKTVRVWRWVAGSGYREEPFSPLLGHRYGVTSVRVSPKVLALRWVLLLEQPVPVRVPVALLDRTELVVRQRQVHVHILRLAVAFELFEHFDRFLERWQHGRELLQLCRGGGSLLPSLLPICRPVSLHLDERTGKQEQCTGPIVQRPVGKDRLQAGFQRSERLLRCVQRADAHQRSQRFVRQQLGEECFRRAKVLPAQRDVRELEQGQVRVVRVQVLTFGVRLGKPTTVEGTQHTDVMVVAGLRIPREPLLGVLEHYERVPKLAQMCQPYDQRTEHLADAVPVQLGAERCLLVLAVHRPECGPFRNAGRDQVHHRALTVEQIVDHQQPEQLRWAAAHNRPLPQVGQDVQRGGMEETAAGGFVRQRHTVALQVGQPGVGQLQTGRVAVFLRQHDALAQTGPGQPRVPELGVQDGQVQAGVLVILPFRCARRGGRRWCTGRRGAIEHALQRMHRAEELAHPHVVHVAEKACEQCGRSWMISFSRLCSSFGGSAFASFSFSRALCWAMNSSDCLTDHLAECDPWSEGSIGVYWFGGGCRKLSLSG</sequence>
<dbReference type="Pfam" id="PF00400">
    <property type="entry name" value="WD40"/>
    <property type="match status" value="1"/>
</dbReference>
<dbReference type="Proteomes" id="UP000076407">
    <property type="component" value="Unassembled WGS sequence"/>
</dbReference>
<dbReference type="AlphaFoldDB" id="A0A182X510"/>
<feature type="repeat" description="WD" evidence="1">
    <location>
        <begin position="12"/>
        <end position="42"/>
    </location>
</feature>
<dbReference type="Gene3D" id="2.130.10.10">
    <property type="entry name" value="YVTN repeat-like/Quinoprotein amine dehydrogenase"/>
    <property type="match status" value="1"/>
</dbReference>
<dbReference type="SMART" id="SM00320">
    <property type="entry name" value="WD40"/>
    <property type="match status" value="1"/>
</dbReference>
<evidence type="ECO:0000313" key="3">
    <source>
        <dbReference type="Proteomes" id="UP000076407"/>
    </source>
</evidence>
<evidence type="ECO:0000313" key="2">
    <source>
        <dbReference type="EnsemblMetazoa" id="AQUA004888-PA"/>
    </source>
</evidence>
<dbReference type="SUPFAM" id="SSF50978">
    <property type="entry name" value="WD40 repeat-like"/>
    <property type="match status" value="1"/>
</dbReference>
<proteinExistence type="predicted"/>
<accession>A0A182X510</accession>
<dbReference type="PROSITE" id="PS50294">
    <property type="entry name" value="WD_REPEATS_REGION"/>
    <property type="match status" value="1"/>
</dbReference>
<dbReference type="InterPro" id="IPR036322">
    <property type="entry name" value="WD40_repeat_dom_sf"/>
</dbReference>